<organism evidence="2 3">
    <name type="scientific">Natronincola peptidivorans</name>
    <dbReference type="NCBI Taxonomy" id="426128"/>
    <lineage>
        <taxon>Bacteria</taxon>
        <taxon>Bacillati</taxon>
        <taxon>Bacillota</taxon>
        <taxon>Clostridia</taxon>
        <taxon>Peptostreptococcales</taxon>
        <taxon>Natronincolaceae</taxon>
        <taxon>Natronincola</taxon>
    </lineage>
</organism>
<dbReference type="STRING" id="426128.SAMN05660297_03453"/>
<feature type="chain" id="PRO_5038588176" evidence="1">
    <location>
        <begin position="21"/>
        <end position="320"/>
    </location>
</feature>
<name>A0A1I0H0T6_9FIRM</name>
<keyword evidence="1" id="KW-0732">Signal</keyword>
<protein>
    <submittedName>
        <fullName evidence="2">Uncharacterized protein</fullName>
    </submittedName>
</protein>
<accession>A0A1I0H0T6</accession>
<dbReference type="PROSITE" id="PS51257">
    <property type="entry name" value="PROKAR_LIPOPROTEIN"/>
    <property type="match status" value="1"/>
</dbReference>
<feature type="signal peptide" evidence="1">
    <location>
        <begin position="1"/>
        <end position="20"/>
    </location>
</feature>
<dbReference type="RefSeq" id="WP_090446788.1">
    <property type="nucleotide sequence ID" value="NZ_FOHU01000030.1"/>
</dbReference>
<reference evidence="2 3" key="1">
    <citation type="submission" date="2016-10" db="EMBL/GenBank/DDBJ databases">
        <authorList>
            <person name="de Groot N.N."/>
        </authorList>
    </citation>
    <scope>NUCLEOTIDE SEQUENCE [LARGE SCALE GENOMIC DNA]</scope>
    <source>
        <strain evidence="2 3">DSM 18979</strain>
    </source>
</reference>
<gene>
    <name evidence="2" type="ORF">SAMN05660297_03453</name>
</gene>
<keyword evidence="3" id="KW-1185">Reference proteome</keyword>
<sequence length="320" mass="37620">MKKIVYLMILVFLLTILTTACDSEETKYAFPLERKVVEKVLAQEGITWDIEENPQSFNDGHMLYVLKNRDDKIICNISSFSEDTGRYLAVNFYSPSNLSKESLRARINEDEWEDMFKLACVLYGNDEDYKKAYQEFLQYSSNRRSSEYGQARWYKRIDEVHFEVILTPLEEDMEDFTLLSIQIMNNDAYEEFWRSRVNQWLNTIKREEIEIHDDITVSDIISMKEEDSDFIRGIIIKGHLENIRKLNNDELPSTTDLSANTLPYIEDYLSAELVDDTGSIQVIIPNLSLNKEELNQLRNHYGYYFSEENVCVIDLSIAYE</sequence>
<evidence type="ECO:0000256" key="1">
    <source>
        <dbReference type="SAM" id="SignalP"/>
    </source>
</evidence>
<dbReference type="Proteomes" id="UP000199568">
    <property type="component" value="Unassembled WGS sequence"/>
</dbReference>
<dbReference type="OrthoDB" id="2088956at2"/>
<dbReference type="AlphaFoldDB" id="A0A1I0H0T6"/>
<dbReference type="EMBL" id="FOHU01000030">
    <property type="protein sequence ID" value="SET77169.1"/>
    <property type="molecule type" value="Genomic_DNA"/>
</dbReference>
<proteinExistence type="predicted"/>
<evidence type="ECO:0000313" key="3">
    <source>
        <dbReference type="Proteomes" id="UP000199568"/>
    </source>
</evidence>
<evidence type="ECO:0000313" key="2">
    <source>
        <dbReference type="EMBL" id="SET77169.1"/>
    </source>
</evidence>